<keyword evidence="2" id="KW-0694">RNA-binding</keyword>
<evidence type="ECO:0000256" key="2">
    <source>
        <dbReference type="PROSITE-ProRule" id="PRU00176"/>
    </source>
</evidence>
<dbReference type="CDD" id="cd00590">
    <property type="entry name" value="RRM_SF"/>
    <property type="match status" value="1"/>
</dbReference>
<comment type="caution">
    <text evidence="6">The sequence shown here is derived from an EMBL/GenBank/DDBJ whole genome shotgun (WGS) entry which is preliminary data.</text>
</comment>
<dbReference type="OrthoDB" id="266020at2759"/>
<evidence type="ECO:0000256" key="3">
    <source>
        <dbReference type="SAM" id="MobiDB-lite"/>
    </source>
</evidence>
<evidence type="ECO:0000313" key="7">
    <source>
        <dbReference type="Proteomes" id="UP000195012"/>
    </source>
</evidence>
<dbReference type="VEuPathDB" id="PlasmoDB:PKA1H_090036000"/>
<feature type="region of interest" description="Disordered" evidence="3">
    <location>
        <begin position="1"/>
        <end position="22"/>
    </location>
</feature>
<protein>
    <recommendedName>
        <fullName evidence="8">RNA-binding protein</fullName>
    </recommendedName>
</protein>
<dbReference type="PANTHER" id="PTHR35367:SF2">
    <property type="entry name" value="PROTEIN, PUTATIVE-RELATED"/>
    <property type="match status" value="1"/>
</dbReference>
<dbReference type="PROSITE" id="PS50102">
    <property type="entry name" value="RRM"/>
    <property type="match status" value="1"/>
</dbReference>
<dbReference type="SMART" id="SM00360">
    <property type="entry name" value="RRM"/>
    <property type="match status" value="1"/>
</dbReference>
<evidence type="ECO:0000313" key="6">
    <source>
        <dbReference type="EMBL" id="OTN65191.1"/>
    </source>
</evidence>
<dbReference type="PANTHER" id="PTHR35367">
    <property type="entry name" value="RRM DOMAIN-CONTAINING PROTEIN"/>
    <property type="match status" value="1"/>
</dbReference>
<dbReference type="PROSITE" id="PS50089">
    <property type="entry name" value="ZF_RING_2"/>
    <property type="match status" value="1"/>
</dbReference>
<dbReference type="SUPFAM" id="SSF57850">
    <property type="entry name" value="RING/U-box"/>
    <property type="match status" value="1"/>
</dbReference>
<dbReference type="SUPFAM" id="SSF54928">
    <property type="entry name" value="RNA-binding domain, RBD"/>
    <property type="match status" value="1"/>
</dbReference>
<dbReference type="InterPro" id="IPR035979">
    <property type="entry name" value="RBD_domain_sf"/>
</dbReference>
<dbReference type="eggNOG" id="ENOG502S5WY">
    <property type="taxonomic scope" value="Eukaryota"/>
</dbReference>
<dbReference type="Proteomes" id="UP000195012">
    <property type="component" value="Unassembled WGS sequence"/>
</dbReference>
<reference evidence="6 7" key="1">
    <citation type="submission" date="2017-05" db="EMBL/GenBank/DDBJ databases">
        <title>PacBio assembly of a Plasmodium knowlesi genome sequence with Hi-C correction and manual annotation of the SICAvar gene family.</title>
        <authorList>
            <person name="Lapp S.A."/>
            <person name="Geraldo J.A."/>
            <person name="Chien J.-T."/>
            <person name="Ay F."/>
            <person name="Pakala S.B."/>
            <person name="Batugedara G."/>
            <person name="Humphrey J.C."/>
            <person name="Debarry J.D."/>
            <person name="Le Roch K.G."/>
            <person name="Galinski M.R."/>
            <person name="Kissinger J.C."/>
        </authorList>
    </citation>
    <scope>NUCLEOTIDE SEQUENCE [LARGE SCALE GENOMIC DNA]</scope>
    <source>
        <strain evidence="7">Malayan Strain Pk1 (A+)</strain>
    </source>
</reference>
<proteinExistence type="predicted"/>
<dbReference type="AlphaFoldDB" id="A0A1Y3DJS8"/>
<dbReference type="InterPro" id="IPR013083">
    <property type="entry name" value="Znf_RING/FYVE/PHD"/>
</dbReference>
<feature type="domain" description="RING-type" evidence="4">
    <location>
        <begin position="849"/>
        <end position="894"/>
    </location>
</feature>
<dbReference type="Gene3D" id="3.30.70.330">
    <property type="match status" value="1"/>
</dbReference>
<keyword evidence="1" id="KW-0479">Metal-binding</keyword>
<name>A0A1Y3DJS8_PLAKN</name>
<feature type="domain" description="RRM" evidence="5">
    <location>
        <begin position="734"/>
        <end position="821"/>
    </location>
</feature>
<evidence type="ECO:0000256" key="1">
    <source>
        <dbReference type="PROSITE-ProRule" id="PRU00175"/>
    </source>
</evidence>
<gene>
    <name evidence="6" type="ORF">PKNOH_S120149000</name>
</gene>
<keyword evidence="1" id="KW-0863">Zinc-finger</keyword>
<dbReference type="OMA" id="NENCKWV"/>
<dbReference type="InterPro" id="IPR001841">
    <property type="entry name" value="Znf_RING"/>
</dbReference>
<dbReference type="InterPro" id="IPR012677">
    <property type="entry name" value="Nucleotide-bd_a/b_plait_sf"/>
</dbReference>
<dbReference type="GO" id="GO:0008270">
    <property type="term" value="F:zinc ion binding"/>
    <property type="evidence" value="ECO:0007669"/>
    <property type="project" value="UniProtKB-KW"/>
</dbReference>
<dbReference type="Gene3D" id="3.30.40.10">
    <property type="entry name" value="Zinc/RING finger domain, C3HC4 (zinc finger)"/>
    <property type="match status" value="1"/>
</dbReference>
<evidence type="ECO:0008006" key="8">
    <source>
        <dbReference type="Google" id="ProtNLM"/>
    </source>
</evidence>
<accession>A0A1Y3DJS8</accession>
<dbReference type="GO" id="GO:0003723">
    <property type="term" value="F:RNA binding"/>
    <property type="evidence" value="ECO:0007669"/>
    <property type="project" value="UniProtKB-UniRule"/>
</dbReference>
<dbReference type="VEuPathDB" id="PlasmoDB:PKNH_0930300"/>
<dbReference type="VEuPathDB" id="PlasmoDB:PKNOH_S120149000"/>
<dbReference type="InterPro" id="IPR000504">
    <property type="entry name" value="RRM_dom"/>
</dbReference>
<feature type="region of interest" description="Disordered" evidence="3">
    <location>
        <begin position="385"/>
        <end position="413"/>
    </location>
</feature>
<dbReference type="EMBL" id="NETL01000026">
    <property type="protein sequence ID" value="OTN65191.1"/>
    <property type="molecule type" value="Genomic_DNA"/>
</dbReference>
<sequence length="952" mass="107160">MRSDIGVNTPLSDDHEDTENQVNDIVPLRKHFKNIEKLKISSVSTGVDSHRSSAKSSSSQMNLGDAIPYASRSLSKNYIERGDVLETITNKERGEQEDQSTETNKKVNYKINVFSLGEYHFERDNLEGQLTSGRHPNHETSILGNNITDDFPSIIDSASKSNKDKLLFNNAQNSSTSHIEENYTNTWDDDNIFPCEYNLKQFGIDIYSEIEASFCGLHGGETFMEEGEKSILWKDKRNDILNVTNKQSLIENRSDTRQQDNLIKWGDKEGVEENKLGSCTRGINKVGRNRGANLDWGTIYAENALAEMTLSPDATPVDLLTSFFPPPGRSHVIRREVATGARTHVGKFAPPLRDEILQKALNENYYYDLRTNQVWIPGEDKKENILGASEGEGSSSREEAADGTTLLGGSTPVVPSTGIIKDHGFSLPFDILPNGGEVANGFHGERRTSKFEDTNKKMMEDALFTKGAQKSPFIDGHALLPFYAHHGNPPVQEKETPQRAVFTDEKEDYMQYLLGEYFILDQLGVHHREEEMATGRIDNGGKQSVSPNCVQFERHLRENYEEDDPALDTCDNWRKAQMGNNTILPRMTDLKERLLHPQRNRFELPACETHEVDLTNSINIGGGKKWGEKGKDDEVGHSSHFPYPISGQYDDHQQNVYEDQNFNIGSEIRSYDCSSGNLLLKYVMEQGKKKKNKNKTVQDDGFPSSSDHVLPQDCDNHKGENNLLSKRLSKSFAKYTLIVNVPSNTTRKDLLAVFSKFGNVDLTMVVCDKKSRHPNKEWTATSGYAFVRFSTNLEAQRTLNTACAGGIRIRGSRVRATWAKKDSYSKKEKEITFKIPSSILLINIEEFICSICKTNLSYEPILFPCCYASSCSDCLRGYLSVHAVGENIECPNCSLHLSDGLIKIDEHSSGVMGLLYKIHLNVKIKCQNENCKWVGSQNQYVNHFFSCKFGLS</sequence>
<evidence type="ECO:0000259" key="4">
    <source>
        <dbReference type="PROSITE" id="PS50089"/>
    </source>
</evidence>
<dbReference type="Pfam" id="PF00076">
    <property type="entry name" value="RRM_1"/>
    <property type="match status" value="1"/>
</dbReference>
<keyword evidence="1" id="KW-0862">Zinc</keyword>
<evidence type="ECO:0000259" key="5">
    <source>
        <dbReference type="PROSITE" id="PS50102"/>
    </source>
</evidence>
<organism evidence="6 7">
    <name type="scientific">Plasmodium knowlesi</name>
    <dbReference type="NCBI Taxonomy" id="5850"/>
    <lineage>
        <taxon>Eukaryota</taxon>
        <taxon>Sar</taxon>
        <taxon>Alveolata</taxon>
        <taxon>Apicomplexa</taxon>
        <taxon>Aconoidasida</taxon>
        <taxon>Haemosporida</taxon>
        <taxon>Plasmodiidae</taxon>
        <taxon>Plasmodium</taxon>
        <taxon>Plasmodium (Plasmodium)</taxon>
    </lineage>
</organism>